<dbReference type="InterPro" id="IPR005174">
    <property type="entry name" value="KIB1-4_b-propeller"/>
</dbReference>
<comment type="caution">
    <text evidence="2">The sequence shown here is derived from an EMBL/GenBank/DDBJ whole genome shotgun (WGS) entry which is preliminary data.</text>
</comment>
<dbReference type="Proteomes" id="UP000222542">
    <property type="component" value="Unassembled WGS sequence"/>
</dbReference>
<dbReference type="AlphaFoldDB" id="A0A2G3ADM2"/>
<feature type="domain" description="KIB1-4 beta-propeller" evidence="1">
    <location>
        <begin position="1"/>
        <end position="230"/>
    </location>
</feature>
<evidence type="ECO:0000259" key="1">
    <source>
        <dbReference type="Pfam" id="PF03478"/>
    </source>
</evidence>
<reference evidence="2 3" key="1">
    <citation type="journal article" date="2014" name="Nat. Genet.">
        <title>Genome sequence of the hot pepper provides insights into the evolution of pungency in Capsicum species.</title>
        <authorList>
            <person name="Kim S."/>
            <person name="Park M."/>
            <person name="Yeom S.I."/>
            <person name="Kim Y.M."/>
            <person name="Lee J.M."/>
            <person name="Lee H.A."/>
            <person name="Seo E."/>
            <person name="Choi J."/>
            <person name="Cheong K."/>
            <person name="Kim K.T."/>
            <person name="Jung K."/>
            <person name="Lee G.W."/>
            <person name="Oh S.K."/>
            <person name="Bae C."/>
            <person name="Kim S.B."/>
            <person name="Lee H.Y."/>
            <person name="Kim S.Y."/>
            <person name="Kim M.S."/>
            <person name="Kang B.C."/>
            <person name="Jo Y.D."/>
            <person name="Yang H.B."/>
            <person name="Jeong H.J."/>
            <person name="Kang W.H."/>
            <person name="Kwon J.K."/>
            <person name="Shin C."/>
            <person name="Lim J.Y."/>
            <person name="Park J.H."/>
            <person name="Huh J.H."/>
            <person name="Kim J.S."/>
            <person name="Kim B.D."/>
            <person name="Cohen O."/>
            <person name="Paran I."/>
            <person name="Suh M.C."/>
            <person name="Lee S.B."/>
            <person name="Kim Y.K."/>
            <person name="Shin Y."/>
            <person name="Noh S.J."/>
            <person name="Park J."/>
            <person name="Seo Y.S."/>
            <person name="Kwon S.Y."/>
            <person name="Kim H.A."/>
            <person name="Park J.M."/>
            <person name="Kim H.J."/>
            <person name="Choi S.B."/>
            <person name="Bosland P.W."/>
            <person name="Reeves G."/>
            <person name="Jo S.H."/>
            <person name="Lee B.W."/>
            <person name="Cho H.T."/>
            <person name="Choi H.S."/>
            <person name="Lee M.S."/>
            <person name="Yu Y."/>
            <person name="Do Choi Y."/>
            <person name="Park B.S."/>
            <person name="van Deynze A."/>
            <person name="Ashrafi H."/>
            <person name="Hill T."/>
            <person name="Kim W.T."/>
            <person name="Pai H.S."/>
            <person name="Ahn H.K."/>
            <person name="Yeam I."/>
            <person name="Giovannoni J.J."/>
            <person name="Rose J.K."/>
            <person name="Sorensen I."/>
            <person name="Lee S.J."/>
            <person name="Kim R.W."/>
            <person name="Choi I.Y."/>
            <person name="Choi B.S."/>
            <person name="Lim J.S."/>
            <person name="Lee Y.H."/>
            <person name="Choi D."/>
        </authorList>
    </citation>
    <scope>NUCLEOTIDE SEQUENCE [LARGE SCALE GENOMIC DNA]</scope>
    <source>
        <strain evidence="3">cv. CM334</strain>
    </source>
</reference>
<name>A0A2G3ADM2_CAPAN</name>
<organism evidence="2 3">
    <name type="scientific">Capsicum annuum</name>
    <name type="common">Capsicum pepper</name>
    <dbReference type="NCBI Taxonomy" id="4072"/>
    <lineage>
        <taxon>Eukaryota</taxon>
        <taxon>Viridiplantae</taxon>
        <taxon>Streptophyta</taxon>
        <taxon>Embryophyta</taxon>
        <taxon>Tracheophyta</taxon>
        <taxon>Spermatophyta</taxon>
        <taxon>Magnoliopsida</taxon>
        <taxon>eudicotyledons</taxon>
        <taxon>Gunneridae</taxon>
        <taxon>Pentapetalae</taxon>
        <taxon>asterids</taxon>
        <taxon>lamiids</taxon>
        <taxon>Solanales</taxon>
        <taxon>Solanaceae</taxon>
        <taxon>Solanoideae</taxon>
        <taxon>Capsiceae</taxon>
        <taxon>Capsicum</taxon>
    </lineage>
</organism>
<gene>
    <name evidence="2" type="ORF">T459_00231</name>
</gene>
<dbReference type="OrthoDB" id="642536at2759"/>
<dbReference type="Pfam" id="PF03478">
    <property type="entry name" value="Beta-prop_KIB1-4"/>
    <property type="match status" value="1"/>
</dbReference>
<dbReference type="EMBL" id="AYRZ02000001">
    <property type="protein sequence ID" value="PHT92349.1"/>
    <property type="molecule type" value="Genomic_DNA"/>
</dbReference>
<evidence type="ECO:0000313" key="3">
    <source>
        <dbReference type="Proteomes" id="UP000222542"/>
    </source>
</evidence>
<protein>
    <recommendedName>
        <fullName evidence="1">KIB1-4 beta-propeller domain-containing protein</fullName>
    </recommendedName>
</protein>
<dbReference type="STRING" id="4072.A0A2G3ADM2"/>
<accession>A0A2G3ADM2</accession>
<dbReference type="OMA" id="GEDIGCY"/>
<evidence type="ECO:0000313" key="2">
    <source>
        <dbReference type="EMBL" id="PHT92349.1"/>
    </source>
</evidence>
<dbReference type="InterPro" id="IPR050942">
    <property type="entry name" value="F-box_BR-signaling"/>
</dbReference>
<keyword evidence="3" id="KW-1185">Reference proteome</keyword>
<dbReference type="PANTHER" id="PTHR44259:SF52">
    <property type="entry name" value="UBIQUITIN-PROTEIN LIGASE"/>
    <property type="match status" value="1"/>
</dbReference>
<dbReference type="PANTHER" id="PTHR44259">
    <property type="entry name" value="OS07G0183000 PROTEIN-RELATED"/>
    <property type="match status" value="1"/>
</dbReference>
<sequence length="269" mass="30847">MTLLHPFSRTNIPLPSINGLLTSRSEYTIKEIREHYIDQGILSANPSDTSDYALVVVRHHFAMMSFWRPGDLNWTKINFKNDNLYNVVYFKGQFYVLTFDLEVWVFDIAEPIVKPRLLVHQLSRSNNSRKFYLVEVSGALVIVTQSDYWKASDDGHGYYYSIRTIEFNIYEVDEITGKLNEINTLGDSSIFLGRNGTTCIDSSRFTAGIKPTYIYFTNVYGPYGYMGAYNIKNGCIESLCPELELELSLGSNRLSTSWVTPSDNRRIKS</sequence>
<proteinExistence type="predicted"/>
<dbReference type="Gramene" id="PHT92349">
    <property type="protein sequence ID" value="PHT92349"/>
    <property type="gene ID" value="T459_00231"/>
</dbReference>
<reference evidence="2 3" key="2">
    <citation type="journal article" date="2017" name="Genome Biol.">
        <title>New reference genome sequences of hot pepper reveal the massive evolution of plant disease-resistance genes by retroduplication.</title>
        <authorList>
            <person name="Kim S."/>
            <person name="Park J."/>
            <person name="Yeom S.I."/>
            <person name="Kim Y.M."/>
            <person name="Seo E."/>
            <person name="Kim K.T."/>
            <person name="Kim M.S."/>
            <person name="Lee J.M."/>
            <person name="Cheong K."/>
            <person name="Shin H.S."/>
            <person name="Kim S.B."/>
            <person name="Han K."/>
            <person name="Lee J."/>
            <person name="Park M."/>
            <person name="Lee H.A."/>
            <person name="Lee H.Y."/>
            <person name="Lee Y."/>
            <person name="Oh S."/>
            <person name="Lee J.H."/>
            <person name="Choi E."/>
            <person name="Choi E."/>
            <person name="Lee S.E."/>
            <person name="Jeon J."/>
            <person name="Kim H."/>
            <person name="Choi G."/>
            <person name="Song H."/>
            <person name="Lee J."/>
            <person name="Lee S.C."/>
            <person name="Kwon J.K."/>
            <person name="Lee H.Y."/>
            <person name="Koo N."/>
            <person name="Hong Y."/>
            <person name="Kim R.W."/>
            <person name="Kang W.H."/>
            <person name="Huh J.H."/>
            <person name="Kang B.C."/>
            <person name="Yang T.J."/>
            <person name="Lee Y.H."/>
            <person name="Bennetzen J.L."/>
            <person name="Choi D."/>
        </authorList>
    </citation>
    <scope>NUCLEOTIDE SEQUENCE [LARGE SCALE GENOMIC DNA]</scope>
    <source>
        <strain evidence="3">cv. CM334</strain>
    </source>
</reference>